<protein>
    <submittedName>
        <fullName evidence="2">Uncharacterized protein</fullName>
    </submittedName>
</protein>
<sequence length="193" mass="20384">MSLEPQAMLRRSSRHKNASNAPQEPATAPTPASIEIPATTRRTRENTAKQTAQSRKTPAPKSKAGQKKGKKPAAMSGTEPAPELPDIGEDIPMDVDTQTNADFEDSSARPPMPLASVSRNINDDDAHPNASGAWTVNATAGNNGIDAVTAPRMAKTTGTPLSASSRPILAHAPPPRPPPLQIKAEFEPIRLPP</sequence>
<organism evidence="2 3">
    <name type="scientific">Mycena chlorophos</name>
    <name type="common">Agaric fungus</name>
    <name type="synonym">Agaricus chlorophos</name>
    <dbReference type="NCBI Taxonomy" id="658473"/>
    <lineage>
        <taxon>Eukaryota</taxon>
        <taxon>Fungi</taxon>
        <taxon>Dikarya</taxon>
        <taxon>Basidiomycota</taxon>
        <taxon>Agaricomycotina</taxon>
        <taxon>Agaricomycetes</taxon>
        <taxon>Agaricomycetidae</taxon>
        <taxon>Agaricales</taxon>
        <taxon>Marasmiineae</taxon>
        <taxon>Mycenaceae</taxon>
        <taxon>Mycena</taxon>
    </lineage>
</organism>
<accession>A0ABQ0LFJ8</accession>
<evidence type="ECO:0000256" key="1">
    <source>
        <dbReference type="SAM" id="MobiDB-lite"/>
    </source>
</evidence>
<feature type="region of interest" description="Disordered" evidence="1">
    <location>
        <begin position="1"/>
        <end position="139"/>
    </location>
</feature>
<evidence type="ECO:0000313" key="2">
    <source>
        <dbReference type="EMBL" id="GAT49831.1"/>
    </source>
</evidence>
<reference evidence="2" key="1">
    <citation type="submission" date="2014-09" db="EMBL/GenBank/DDBJ databases">
        <title>Genome sequence of the luminous mushroom Mycena chlorophos for searching fungal bioluminescence genes.</title>
        <authorList>
            <person name="Tanaka Y."/>
            <person name="Kasuga D."/>
            <person name="Oba Y."/>
            <person name="Hase S."/>
            <person name="Sato K."/>
            <person name="Oba Y."/>
            <person name="Sakakibara Y."/>
        </authorList>
    </citation>
    <scope>NUCLEOTIDE SEQUENCE</scope>
</reference>
<feature type="compositionally biased region" description="Polar residues" evidence="1">
    <location>
        <begin position="156"/>
        <end position="165"/>
    </location>
</feature>
<keyword evidence="3" id="KW-1185">Reference proteome</keyword>
<name>A0ABQ0LFJ8_MYCCL</name>
<feature type="region of interest" description="Disordered" evidence="1">
    <location>
        <begin position="154"/>
        <end position="181"/>
    </location>
</feature>
<feature type="compositionally biased region" description="Low complexity" evidence="1">
    <location>
        <begin position="21"/>
        <end position="32"/>
    </location>
</feature>
<feature type="non-terminal residue" evidence="2">
    <location>
        <position position="193"/>
    </location>
</feature>
<dbReference type="Proteomes" id="UP000815677">
    <property type="component" value="Unassembled WGS sequence"/>
</dbReference>
<evidence type="ECO:0000313" key="3">
    <source>
        <dbReference type="Proteomes" id="UP000815677"/>
    </source>
</evidence>
<proteinExistence type="predicted"/>
<dbReference type="EMBL" id="DF845923">
    <property type="protein sequence ID" value="GAT49831.1"/>
    <property type="molecule type" value="Genomic_DNA"/>
</dbReference>
<gene>
    <name evidence="2" type="ORF">MCHLO_07119</name>
</gene>